<dbReference type="PANTHER" id="PTHR31872">
    <property type="entry name" value="TRANSMEMBRANE PROTEIN 179"/>
    <property type="match status" value="1"/>
</dbReference>
<evidence type="ECO:0000256" key="2">
    <source>
        <dbReference type="ARBA" id="ARBA00022692"/>
    </source>
</evidence>
<evidence type="ECO:0000256" key="6">
    <source>
        <dbReference type="SAM" id="Phobius"/>
    </source>
</evidence>
<reference evidence="7" key="1">
    <citation type="journal article" date="2023" name="Mol. Biol. Evol.">
        <title>Third-Generation Sequencing Reveals the Adaptive Role of the Epigenome in Three Deep-Sea Polychaetes.</title>
        <authorList>
            <person name="Perez M."/>
            <person name="Aroh O."/>
            <person name="Sun Y."/>
            <person name="Lan Y."/>
            <person name="Juniper S.K."/>
            <person name="Young C.R."/>
            <person name="Angers B."/>
            <person name="Qian P.Y."/>
        </authorList>
    </citation>
    <scope>NUCLEOTIDE SEQUENCE</scope>
    <source>
        <strain evidence="7">R07B-5</strain>
    </source>
</reference>
<evidence type="ECO:0000256" key="4">
    <source>
        <dbReference type="ARBA" id="ARBA00023136"/>
    </source>
</evidence>
<protein>
    <submittedName>
        <fullName evidence="7">Uncharacterized protein</fullName>
    </submittedName>
</protein>
<evidence type="ECO:0000313" key="8">
    <source>
        <dbReference type="Proteomes" id="UP001209878"/>
    </source>
</evidence>
<dbReference type="InterPro" id="IPR059010">
    <property type="entry name" value="TMEM179-179B"/>
</dbReference>
<feature type="transmembrane region" description="Helical" evidence="6">
    <location>
        <begin position="138"/>
        <end position="160"/>
    </location>
</feature>
<evidence type="ECO:0000256" key="3">
    <source>
        <dbReference type="ARBA" id="ARBA00022989"/>
    </source>
</evidence>
<dbReference type="EMBL" id="JAODUO010000412">
    <property type="protein sequence ID" value="KAK2181066.1"/>
    <property type="molecule type" value="Genomic_DNA"/>
</dbReference>
<keyword evidence="4 6" id="KW-0472">Membrane</keyword>
<dbReference type="PANTHER" id="PTHR31872:SF4">
    <property type="entry name" value="TRANSMEMBRANE PROTEIN 179"/>
    <property type="match status" value="1"/>
</dbReference>
<dbReference type="InterPro" id="IPR029673">
    <property type="entry name" value="TMEM179"/>
</dbReference>
<evidence type="ECO:0000313" key="7">
    <source>
        <dbReference type="EMBL" id="KAK2181066.1"/>
    </source>
</evidence>
<dbReference type="Proteomes" id="UP001209878">
    <property type="component" value="Unassembled WGS sequence"/>
</dbReference>
<dbReference type="AlphaFoldDB" id="A0AAD9L120"/>
<feature type="transmembrane region" description="Helical" evidence="6">
    <location>
        <begin position="93"/>
        <end position="118"/>
    </location>
</feature>
<evidence type="ECO:0000256" key="1">
    <source>
        <dbReference type="ARBA" id="ARBA00004141"/>
    </source>
</evidence>
<evidence type="ECO:0000256" key="5">
    <source>
        <dbReference type="ARBA" id="ARBA00093776"/>
    </source>
</evidence>
<sequence>MMVEQYDNTAFDGDETLGAPERRQQIYERGTWLLHIVLVTLAIMTGLATCLGLGWSSRIFDDGACLLYTNMHLTLSTNGSRDMVYLDNDLSQYGSPALCNFCTYVNATLVTYSALWLWMYIMLHKFARKSRTGPNVRLLPVALLFNVVLWVCTTVSLGFVNAGTSTWCSNVETAIGKPCSYLAKVEWLSIPDGHLIYHYSQIALVSSWLLFVVLSVNTVVMIVVLVLDIRHCPPDNDQKTHLSSIALAPTT</sequence>
<feature type="transmembrane region" description="Helical" evidence="6">
    <location>
        <begin position="208"/>
        <end position="229"/>
    </location>
</feature>
<comment type="caution">
    <text evidence="7">The sequence shown here is derived from an EMBL/GenBank/DDBJ whole genome shotgun (WGS) entry which is preliminary data.</text>
</comment>
<proteinExistence type="inferred from homology"/>
<dbReference type="Pfam" id="PF26158">
    <property type="entry name" value="Claudin_TMEM179-179B"/>
    <property type="match status" value="1"/>
</dbReference>
<comment type="similarity">
    <text evidence="5">Belongs to the TMEM179 family.</text>
</comment>
<feature type="transmembrane region" description="Helical" evidence="6">
    <location>
        <begin position="32"/>
        <end position="55"/>
    </location>
</feature>
<keyword evidence="2 6" id="KW-0812">Transmembrane</keyword>
<comment type="subcellular location">
    <subcellularLocation>
        <location evidence="1">Membrane</location>
        <topology evidence="1">Multi-pass membrane protein</topology>
    </subcellularLocation>
</comment>
<organism evidence="7 8">
    <name type="scientific">Ridgeia piscesae</name>
    <name type="common">Tubeworm</name>
    <dbReference type="NCBI Taxonomy" id="27915"/>
    <lineage>
        <taxon>Eukaryota</taxon>
        <taxon>Metazoa</taxon>
        <taxon>Spiralia</taxon>
        <taxon>Lophotrochozoa</taxon>
        <taxon>Annelida</taxon>
        <taxon>Polychaeta</taxon>
        <taxon>Sedentaria</taxon>
        <taxon>Canalipalpata</taxon>
        <taxon>Sabellida</taxon>
        <taxon>Siboglinidae</taxon>
        <taxon>Ridgeia</taxon>
    </lineage>
</organism>
<keyword evidence="8" id="KW-1185">Reference proteome</keyword>
<accession>A0AAD9L120</accession>
<name>A0AAD9L120_RIDPI</name>
<keyword evidence="3 6" id="KW-1133">Transmembrane helix</keyword>
<gene>
    <name evidence="7" type="ORF">NP493_413g01026</name>
</gene>